<dbReference type="GO" id="GO:0004523">
    <property type="term" value="F:RNA-DNA hybrid ribonuclease activity"/>
    <property type="evidence" value="ECO:0007669"/>
    <property type="project" value="InterPro"/>
</dbReference>
<organism evidence="6 7">
    <name type="scientific">Stephania japonica</name>
    <dbReference type="NCBI Taxonomy" id="461633"/>
    <lineage>
        <taxon>Eukaryota</taxon>
        <taxon>Viridiplantae</taxon>
        <taxon>Streptophyta</taxon>
        <taxon>Embryophyta</taxon>
        <taxon>Tracheophyta</taxon>
        <taxon>Spermatophyta</taxon>
        <taxon>Magnoliopsida</taxon>
        <taxon>Ranunculales</taxon>
        <taxon>Menispermaceae</taxon>
        <taxon>Menispermoideae</taxon>
        <taxon>Cissampelideae</taxon>
        <taxon>Stephania</taxon>
    </lineage>
</organism>
<evidence type="ECO:0000259" key="5">
    <source>
        <dbReference type="Pfam" id="PF13456"/>
    </source>
</evidence>
<evidence type="ECO:0000313" key="7">
    <source>
        <dbReference type="Proteomes" id="UP001417504"/>
    </source>
</evidence>
<feature type="repeat" description="ANK" evidence="3">
    <location>
        <begin position="226"/>
        <end position="258"/>
    </location>
</feature>
<gene>
    <name evidence="6" type="ORF">Sjap_023675</name>
</gene>
<dbReference type="EMBL" id="JBBNAE010000010">
    <property type="protein sequence ID" value="KAK9090498.1"/>
    <property type="molecule type" value="Genomic_DNA"/>
</dbReference>
<dbReference type="PANTHER" id="PTHR24171">
    <property type="entry name" value="ANKYRIN REPEAT DOMAIN-CONTAINING PROTEIN 39-RELATED"/>
    <property type="match status" value="1"/>
</dbReference>
<dbReference type="InterPro" id="IPR012337">
    <property type="entry name" value="RNaseH-like_sf"/>
</dbReference>
<name>A0AAP0EHB0_9MAGN</name>
<evidence type="ECO:0000256" key="4">
    <source>
        <dbReference type="SAM" id="MobiDB-lite"/>
    </source>
</evidence>
<evidence type="ECO:0000313" key="6">
    <source>
        <dbReference type="EMBL" id="KAK9090498.1"/>
    </source>
</evidence>
<feature type="domain" description="RNase H type-1" evidence="5">
    <location>
        <begin position="427"/>
        <end position="538"/>
    </location>
</feature>
<evidence type="ECO:0000256" key="3">
    <source>
        <dbReference type="PROSITE-ProRule" id="PRU00023"/>
    </source>
</evidence>
<reference evidence="6 7" key="1">
    <citation type="submission" date="2024-01" db="EMBL/GenBank/DDBJ databases">
        <title>Genome assemblies of Stephania.</title>
        <authorList>
            <person name="Yang L."/>
        </authorList>
    </citation>
    <scope>NUCLEOTIDE SEQUENCE [LARGE SCALE GENOMIC DNA]</scope>
    <source>
        <strain evidence="6">QJT</strain>
        <tissue evidence="6">Leaf</tissue>
    </source>
</reference>
<dbReference type="Gene3D" id="1.25.40.20">
    <property type="entry name" value="Ankyrin repeat-containing domain"/>
    <property type="match status" value="2"/>
</dbReference>
<sequence>MSATHLQWRLSLSSLSTPPVALPSLRTSNSVSRNTLTVSSLGLSNHRAKQIGITKRAAAISKRGSSQTQKGVWEEPDDGSEEEEEEKDWEYETESVGCGGVAAAAAYAERIRGEVEELLTPEERYILEQNEAPDVSKISTDCFTTLKTVGSSERLNSSQMKWGLLHTLALSGQIPFMDKLLEQGADIDSRDQDGFTPLHKAVIGKKETVISHLLRKGANPNVKDKDGATPLHYAVQVGGFQTVKLLIKYKVDVNAADDIAINNMEEEKDVFYVVRKGDIVGVYNTLTDSPSFHSSSICDPPISIYKGYCLSKETEKYLASHGLTNASYSISFADVKVKEGLFGRPVPCPHQLPPSEDKATQQRFSVNDDIGVTEIEDTHEVGSDRVKSLQIDAFRKHVNLEDSQAVSRLSTILTSKAFLQVYCILYFAGSSSGNPGKAGAGAILRSEDGTLVCQLREGVGISTCDEAEFRALVLGLRAALRKGFTHIFALGNSDIVCGWVQGMCKIKDARMSFLCEEALKLKDKFFSFQIKHVSKTANFTKLVMRINLDVIKFRGYTIVWSLYFLFGCKRHPSF</sequence>
<dbReference type="Pfam" id="PF12796">
    <property type="entry name" value="Ank_2"/>
    <property type="match status" value="1"/>
</dbReference>
<feature type="repeat" description="ANK" evidence="3">
    <location>
        <begin position="193"/>
        <end position="225"/>
    </location>
</feature>
<dbReference type="AlphaFoldDB" id="A0AAP0EHB0"/>
<dbReference type="GO" id="GO:0003676">
    <property type="term" value="F:nucleic acid binding"/>
    <property type="evidence" value="ECO:0007669"/>
    <property type="project" value="InterPro"/>
</dbReference>
<keyword evidence="7" id="KW-1185">Reference proteome</keyword>
<keyword evidence="2 3" id="KW-0040">ANK repeat</keyword>
<evidence type="ECO:0000256" key="2">
    <source>
        <dbReference type="ARBA" id="ARBA00023043"/>
    </source>
</evidence>
<dbReference type="Gene3D" id="3.30.420.10">
    <property type="entry name" value="Ribonuclease H-like superfamily/Ribonuclease H"/>
    <property type="match status" value="1"/>
</dbReference>
<dbReference type="GO" id="GO:0004842">
    <property type="term" value="F:ubiquitin-protein transferase activity"/>
    <property type="evidence" value="ECO:0007669"/>
    <property type="project" value="TreeGrafter"/>
</dbReference>
<dbReference type="SMART" id="SM00248">
    <property type="entry name" value="ANK"/>
    <property type="match status" value="3"/>
</dbReference>
<proteinExistence type="predicted"/>
<keyword evidence="1" id="KW-0677">Repeat</keyword>
<dbReference type="PROSITE" id="PS50297">
    <property type="entry name" value="ANK_REP_REGION"/>
    <property type="match status" value="2"/>
</dbReference>
<accession>A0AAP0EHB0</accession>
<dbReference type="CDD" id="cd09279">
    <property type="entry name" value="RNase_HI_like"/>
    <property type="match status" value="1"/>
</dbReference>
<comment type="caution">
    <text evidence="6">The sequence shown here is derived from an EMBL/GenBank/DDBJ whole genome shotgun (WGS) entry which is preliminary data.</text>
</comment>
<dbReference type="Pfam" id="PF13456">
    <property type="entry name" value="RVT_3"/>
    <property type="match status" value="1"/>
</dbReference>
<dbReference type="GO" id="GO:0085020">
    <property type="term" value="P:protein K6-linked ubiquitination"/>
    <property type="evidence" value="ECO:0007669"/>
    <property type="project" value="TreeGrafter"/>
</dbReference>
<dbReference type="InterPro" id="IPR002156">
    <property type="entry name" value="RNaseH_domain"/>
</dbReference>
<dbReference type="PROSITE" id="PS50088">
    <property type="entry name" value="ANK_REPEAT"/>
    <property type="match status" value="3"/>
</dbReference>
<evidence type="ECO:0000256" key="1">
    <source>
        <dbReference type="ARBA" id="ARBA00022737"/>
    </source>
</evidence>
<dbReference type="SUPFAM" id="SSF53098">
    <property type="entry name" value="Ribonuclease H-like"/>
    <property type="match status" value="1"/>
</dbReference>
<protein>
    <recommendedName>
        <fullName evidence="5">RNase H type-1 domain-containing protein</fullName>
    </recommendedName>
</protein>
<dbReference type="SUPFAM" id="SSF48403">
    <property type="entry name" value="Ankyrin repeat"/>
    <property type="match status" value="1"/>
</dbReference>
<feature type="repeat" description="ANK" evidence="3">
    <location>
        <begin position="165"/>
        <end position="192"/>
    </location>
</feature>
<feature type="compositionally biased region" description="Acidic residues" evidence="4">
    <location>
        <begin position="74"/>
        <end position="86"/>
    </location>
</feature>
<feature type="region of interest" description="Disordered" evidence="4">
    <location>
        <begin position="58"/>
        <end position="86"/>
    </location>
</feature>
<dbReference type="InterPro" id="IPR036397">
    <property type="entry name" value="RNaseH_sf"/>
</dbReference>
<dbReference type="PANTHER" id="PTHR24171:SF8">
    <property type="entry name" value="BRCA1-ASSOCIATED RING DOMAIN PROTEIN 1"/>
    <property type="match status" value="1"/>
</dbReference>
<dbReference type="InterPro" id="IPR036770">
    <property type="entry name" value="Ankyrin_rpt-contain_sf"/>
</dbReference>
<dbReference type="Proteomes" id="UP001417504">
    <property type="component" value="Unassembled WGS sequence"/>
</dbReference>
<dbReference type="InterPro" id="IPR002110">
    <property type="entry name" value="Ankyrin_rpt"/>
</dbReference>